<dbReference type="AlphaFoldDB" id="A0A3N5C9R0"/>
<dbReference type="Gene3D" id="3.30.420.40">
    <property type="match status" value="2"/>
</dbReference>
<comment type="caution">
    <text evidence="2">The sequence shown here is derived from an EMBL/GenBank/DDBJ whole genome shotgun (WGS) entry which is preliminary data.</text>
</comment>
<dbReference type="Pfam" id="PF11104">
    <property type="entry name" value="PilM_2"/>
    <property type="match status" value="1"/>
</dbReference>
<keyword evidence="2" id="KW-0131">Cell cycle</keyword>
<dbReference type="SUPFAM" id="SSF53067">
    <property type="entry name" value="Actin-like ATPase domain"/>
    <property type="match status" value="2"/>
</dbReference>
<organism evidence="2 3">
    <name type="scientific">Aquisalibacillus elongatus</name>
    <dbReference type="NCBI Taxonomy" id="485577"/>
    <lineage>
        <taxon>Bacteria</taxon>
        <taxon>Bacillati</taxon>
        <taxon>Bacillota</taxon>
        <taxon>Bacilli</taxon>
        <taxon>Bacillales</taxon>
        <taxon>Bacillaceae</taxon>
        <taxon>Aquisalibacillus</taxon>
    </lineage>
</organism>
<dbReference type="OrthoDB" id="9768127at2"/>
<dbReference type="PANTHER" id="PTHR32432">
    <property type="entry name" value="CELL DIVISION PROTEIN FTSA-RELATED"/>
    <property type="match status" value="1"/>
</dbReference>
<dbReference type="Proteomes" id="UP000276443">
    <property type="component" value="Unassembled WGS sequence"/>
</dbReference>
<evidence type="ECO:0000259" key="1">
    <source>
        <dbReference type="SMART" id="SM00842"/>
    </source>
</evidence>
<accession>A0A3N5C9R0</accession>
<dbReference type="InterPro" id="IPR003494">
    <property type="entry name" value="SHS2_FtsA"/>
</dbReference>
<dbReference type="EMBL" id="RKRF01000007">
    <property type="protein sequence ID" value="RPF55325.1"/>
    <property type="molecule type" value="Genomic_DNA"/>
</dbReference>
<evidence type="ECO:0000313" key="3">
    <source>
        <dbReference type="Proteomes" id="UP000276443"/>
    </source>
</evidence>
<name>A0A3N5C9R0_9BACI</name>
<dbReference type="CDD" id="cd24004">
    <property type="entry name" value="ASKHA_NBD_PilM-like"/>
    <property type="match status" value="1"/>
</dbReference>
<reference evidence="2 3" key="1">
    <citation type="submission" date="2018-11" db="EMBL/GenBank/DDBJ databases">
        <title>Genomic Encyclopedia of Type Strains, Phase IV (KMG-IV): sequencing the most valuable type-strain genomes for metagenomic binning, comparative biology and taxonomic classification.</title>
        <authorList>
            <person name="Goeker M."/>
        </authorList>
    </citation>
    <scope>NUCLEOTIDE SEQUENCE [LARGE SCALE GENOMIC DNA]</scope>
    <source>
        <strain evidence="2 3">DSM 18090</strain>
    </source>
</reference>
<proteinExistence type="predicted"/>
<keyword evidence="3" id="KW-1185">Reference proteome</keyword>
<dbReference type="GO" id="GO:0051301">
    <property type="term" value="P:cell division"/>
    <property type="evidence" value="ECO:0007669"/>
    <property type="project" value="UniProtKB-KW"/>
</dbReference>
<dbReference type="SMART" id="SM00842">
    <property type="entry name" value="FtsA"/>
    <property type="match status" value="1"/>
</dbReference>
<dbReference type="InterPro" id="IPR043129">
    <property type="entry name" value="ATPase_NBD"/>
</dbReference>
<protein>
    <submittedName>
        <fullName evidence="2">Cell division protein FtsA</fullName>
    </submittedName>
</protein>
<sequence length="716" mass="80066">MSEKLFALDIGTRSVVGLILEKENERFKVLDMISQEHKERSMLDGQIHNILDVANVIRDVKVQLEQNHGPLTKVCVAAAGRALKTKRSSYSTKIYEQPLMTEEDILHLELAAVQQAQYTLAEDEKLDQSNNYYCVGYSVLHYYLDNQEIGSLLDQQGEEAKVDIIATFLPKVVVDSLISALKRADLDMEALTLEPIAAIQVLIPESMRRLNVALIDVGAGTSDIAITSEGTVTAYGMVPKAGDEISEAISEQFLLDFHQAEQVKKDLIQHNLVEFEDILGFKHEMEKDEIVKQISGSLNQLAESICHEILALNGQAPKAVMLVGGGSLTPALPEKIAEHLNLPTNRVAIRGIDAIQVLDEKEQLPDSPEFVTPIGIAIAAKQNPVQYISVEVNNRTIRLFDLKQLTLGDCLLASGIELNKLYGKPGMAIMVHLNGRKVTLPGKLGEAPTIKINGESASVSNTIKHGDVIDVAKGEDGSTPTYTVGDVVGDVSGARVQINQHNYDLPSLVNVNQQQAELTQALSDGDQIQWESQYTLKQALQACGMEHLIHKFKPFNIRYNHKEQVVLKQMVQVSRGHKTLDLTDSIEANDQLNVQVTDTLSLDDFCERMNIKRKQSVKIFYNQKPIELTKDLYKFYRNGQKMDQDSIIYPEDHIITEALDDEPFIFQDIFRHIELDLSQTRNQTFKLIKNDQEVGFVEEINDGDQLAIEWDTINTY</sequence>
<keyword evidence="2" id="KW-0132">Cell division</keyword>
<feature type="domain" description="SHS2" evidence="1">
    <location>
        <begin position="5"/>
        <end position="202"/>
    </location>
</feature>
<evidence type="ECO:0000313" key="2">
    <source>
        <dbReference type="EMBL" id="RPF55325.1"/>
    </source>
</evidence>
<dbReference type="RefSeq" id="WP_124218997.1">
    <property type="nucleotide sequence ID" value="NZ_RKRF01000007.1"/>
</dbReference>
<dbReference type="InterPro" id="IPR050696">
    <property type="entry name" value="FtsA/MreB"/>
</dbReference>
<dbReference type="Gene3D" id="3.30.1490.300">
    <property type="match status" value="1"/>
</dbReference>
<gene>
    <name evidence="2" type="ORF">EDC24_0196</name>
</gene>
<dbReference type="PANTHER" id="PTHR32432:SF3">
    <property type="entry name" value="ETHANOLAMINE UTILIZATION PROTEIN EUTJ"/>
    <property type="match status" value="1"/>
</dbReference>
<dbReference type="InterPro" id="IPR005883">
    <property type="entry name" value="PilM"/>
</dbReference>